<comment type="subcellular location">
    <subcellularLocation>
        <location evidence="5">Cell outer membrane</location>
    </subcellularLocation>
    <subcellularLocation>
        <location evidence="1">Membrane</location>
    </subcellularLocation>
</comment>
<evidence type="ECO:0000256" key="5">
    <source>
        <dbReference type="RuleBase" id="RU004004"/>
    </source>
</evidence>
<dbReference type="InterPro" id="IPR005644">
    <property type="entry name" value="NolW-like"/>
</dbReference>
<evidence type="ECO:0000256" key="3">
    <source>
        <dbReference type="ARBA" id="ARBA00023136"/>
    </source>
</evidence>
<dbReference type="PRINTS" id="PR00811">
    <property type="entry name" value="BCTERIALGSPD"/>
</dbReference>
<feature type="region of interest" description="Disordered" evidence="6">
    <location>
        <begin position="564"/>
        <end position="594"/>
    </location>
</feature>
<dbReference type="InterPro" id="IPR051808">
    <property type="entry name" value="Type_IV_pilus_biogenesis"/>
</dbReference>
<keyword evidence="3" id="KW-0472">Membrane</keyword>
<keyword evidence="2 7" id="KW-0732">Signal</keyword>
<evidence type="ECO:0000313" key="11">
    <source>
        <dbReference type="Proteomes" id="UP000230052"/>
    </source>
</evidence>
<comment type="similarity">
    <text evidence="4">Belongs to the bacterial secretin family.</text>
</comment>
<dbReference type="Pfam" id="PF03958">
    <property type="entry name" value="Secretin_N"/>
    <property type="match status" value="2"/>
</dbReference>
<evidence type="ECO:0000256" key="2">
    <source>
        <dbReference type="ARBA" id="ARBA00022729"/>
    </source>
</evidence>
<gene>
    <name evidence="10" type="ORF">COS99_06650</name>
</gene>
<evidence type="ECO:0000259" key="9">
    <source>
        <dbReference type="Pfam" id="PF03958"/>
    </source>
</evidence>
<reference evidence="10 11" key="1">
    <citation type="submission" date="2017-09" db="EMBL/GenBank/DDBJ databases">
        <title>Depth-based differentiation of microbial function through sediment-hosted aquifers and enrichment of novel symbionts in the deep terrestrial subsurface.</title>
        <authorList>
            <person name="Probst A.J."/>
            <person name="Ladd B."/>
            <person name="Jarett J.K."/>
            <person name="Geller-Mcgrath D.E."/>
            <person name="Sieber C.M."/>
            <person name="Emerson J.B."/>
            <person name="Anantharaman K."/>
            <person name="Thomas B.C."/>
            <person name="Malmstrom R."/>
            <person name="Stieglmeier M."/>
            <person name="Klingl A."/>
            <person name="Woyke T."/>
            <person name="Ryan C.M."/>
            <person name="Banfield J.F."/>
        </authorList>
    </citation>
    <scope>NUCLEOTIDE SEQUENCE [LARGE SCALE GENOMIC DNA]</scope>
    <source>
        <strain evidence="10">CG07_land_8_20_14_0_80_42_15</strain>
    </source>
</reference>
<comment type="caution">
    <text evidence="10">The sequence shown here is derived from an EMBL/GenBank/DDBJ whole genome shotgun (WGS) entry which is preliminary data.</text>
</comment>
<dbReference type="InterPro" id="IPR001775">
    <property type="entry name" value="GspD/PilQ"/>
</dbReference>
<dbReference type="Proteomes" id="UP000230052">
    <property type="component" value="Unassembled WGS sequence"/>
</dbReference>
<feature type="domain" description="NolW-like" evidence="9">
    <location>
        <begin position="160"/>
        <end position="216"/>
    </location>
</feature>
<feature type="domain" description="Type II/III secretion system secretin-like" evidence="8">
    <location>
        <begin position="353"/>
        <end position="525"/>
    </location>
</feature>
<evidence type="ECO:0000256" key="6">
    <source>
        <dbReference type="SAM" id="MobiDB-lite"/>
    </source>
</evidence>
<dbReference type="GO" id="GO:0009306">
    <property type="term" value="P:protein secretion"/>
    <property type="evidence" value="ECO:0007669"/>
    <property type="project" value="InterPro"/>
</dbReference>
<evidence type="ECO:0000256" key="7">
    <source>
        <dbReference type="SAM" id="SignalP"/>
    </source>
</evidence>
<name>A0A2J0KRK6_9BACT</name>
<organism evidence="10 11">
    <name type="scientific">Candidatus Aquitaenariimonas noxiae</name>
    <dbReference type="NCBI Taxonomy" id="1974741"/>
    <lineage>
        <taxon>Bacteria</taxon>
        <taxon>Pseudomonadati</taxon>
        <taxon>Candidatus Omnitrophota</taxon>
        <taxon>Candidatus Aquitaenariimonas</taxon>
    </lineage>
</organism>
<evidence type="ECO:0000259" key="8">
    <source>
        <dbReference type="Pfam" id="PF00263"/>
    </source>
</evidence>
<dbReference type="Pfam" id="PF00263">
    <property type="entry name" value="Secretin"/>
    <property type="match status" value="1"/>
</dbReference>
<dbReference type="AlphaFoldDB" id="A0A2J0KRK6"/>
<keyword evidence="5" id="KW-0813">Transport</keyword>
<dbReference type="Gene3D" id="3.30.1370.120">
    <property type="match status" value="2"/>
</dbReference>
<dbReference type="InterPro" id="IPR038591">
    <property type="entry name" value="NolW-like_sf"/>
</dbReference>
<dbReference type="EMBL" id="PEWV01000067">
    <property type="protein sequence ID" value="PIU41208.1"/>
    <property type="molecule type" value="Genomic_DNA"/>
</dbReference>
<dbReference type="GO" id="GO:0009279">
    <property type="term" value="C:cell outer membrane"/>
    <property type="evidence" value="ECO:0007669"/>
    <property type="project" value="UniProtKB-SubCell"/>
</dbReference>
<dbReference type="SUPFAM" id="SSF74653">
    <property type="entry name" value="TolA/TonB C-terminal domain"/>
    <property type="match status" value="1"/>
</dbReference>
<dbReference type="Gene3D" id="3.30.1370.130">
    <property type="match status" value="1"/>
</dbReference>
<dbReference type="Pfam" id="PF13103">
    <property type="entry name" value="TonB_2"/>
    <property type="match status" value="1"/>
</dbReference>
<evidence type="ECO:0000256" key="1">
    <source>
        <dbReference type="ARBA" id="ARBA00004370"/>
    </source>
</evidence>
<feature type="signal peptide" evidence="7">
    <location>
        <begin position="1"/>
        <end position="21"/>
    </location>
</feature>
<accession>A0A2J0KRK6</accession>
<feature type="chain" id="PRO_5014394897" description="Secretin/TonB short N-terminal domain-containing protein" evidence="7">
    <location>
        <begin position="22"/>
        <end position="704"/>
    </location>
</feature>
<dbReference type="PANTHER" id="PTHR30604:SF1">
    <property type="entry name" value="DNA UTILIZATION PROTEIN HOFQ"/>
    <property type="match status" value="1"/>
</dbReference>
<proteinExistence type="inferred from homology"/>
<dbReference type="PANTHER" id="PTHR30604">
    <property type="entry name" value="PROTEIN TRANSPORT PROTEIN HOFQ"/>
    <property type="match status" value="1"/>
</dbReference>
<evidence type="ECO:0000313" key="10">
    <source>
        <dbReference type="EMBL" id="PIU41208.1"/>
    </source>
</evidence>
<feature type="domain" description="NolW-like" evidence="9">
    <location>
        <begin position="219"/>
        <end position="279"/>
    </location>
</feature>
<evidence type="ECO:0008006" key="12">
    <source>
        <dbReference type="Google" id="ProtNLM"/>
    </source>
</evidence>
<dbReference type="Gene3D" id="3.30.1150.10">
    <property type="match status" value="1"/>
</dbReference>
<dbReference type="InterPro" id="IPR004846">
    <property type="entry name" value="T2SS/T3SS_dom"/>
</dbReference>
<evidence type="ECO:0000256" key="4">
    <source>
        <dbReference type="RuleBase" id="RU004003"/>
    </source>
</evidence>
<protein>
    <recommendedName>
        <fullName evidence="12">Secretin/TonB short N-terminal domain-containing protein</fullName>
    </recommendedName>
</protein>
<sequence>MRYKTVLIFLVCLLIWAPAFPEEDVGPNPPMEEVQEGGMNDAQPFVEAAEVGATNVQPERPIAVTGKPGKISLDIKGMDMIDVLKLLSKQAGLNIVAGNNVKGRVTLFVKDVDPWNAFEIILAANDLAYEKKGDIITVMSGRDYELLYGEKFNERIKAKAIKLRYAKAIEASKTLNQIKTKIGLIAVDEGTNTLIIKDTPDAMLSMVEAVKELDAPTQTKVYSLNYATAEKLKEKLTNTISKLGTVDIDERTNKVVVTDSPERIKELDKLIAAFDEKTKQVLIEAKIIQIDLNDEYKLGVNWDAVFAGISGQLGSNFKAITGAIVPTTTSTASGIAFSAGNLDSKNYQVTLKALETLGRTNILSSPRIVTANNQEAKILVGTNQPYATSTTSIPSTGTQVRSYQITYLDLGVKLYVTPTINEDNFITMKIKPEVSSKTDDLTYGEFNDTVPIVKTSQAETTVVVKDGTTIVIAGLMETRDEEDVNKVPIAGDIPLIGSLFRSRTTGSTDSPEKTELVIFITPHIITGDTDVSDKTNYSTFISDLENLYNDQEFFKIRGKNKESLKKEKKEGSVPGEPSLGSVKVTELKEKNENKQTLMEPIQLEPITPAAQNLKTPEAYREFVKSKIHELVNQNLNPSIKGKVYVEFSILPDGKLKKEPKILESSNDKFKKLVLKCVKDASPFPPFQEEVSSEAQTFKILISYQ</sequence>